<proteinExistence type="predicted"/>
<dbReference type="PANTHER" id="PTHR14187:SF5">
    <property type="entry name" value="HEAT SHOCK 70 KDA PROTEIN 12A"/>
    <property type="match status" value="1"/>
</dbReference>
<dbReference type="InterPro" id="IPR043129">
    <property type="entry name" value="ATPase_NBD"/>
</dbReference>
<protein>
    <recommendedName>
        <fullName evidence="4">Actin-like ATPase domain-containing protein</fullName>
    </recommendedName>
</protein>
<reference evidence="3" key="1">
    <citation type="journal article" date="2017" name="Nat. Ecol. Evol.">
        <title>Genome expansion and lineage-specific genetic innovations in the forest pathogenic fungi Armillaria.</title>
        <authorList>
            <person name="Sipos G."/>
            <person name="Prasanna A.N."/>
            <person name="Walter M.C."/>
            <person name="O'Connor E."/>
            <person name="Balint B."/>
            <person name="Krizsan K."/>
            <person name="Kiss B."/>
            <person name="Hess J."/>
            <person name="Varga T."/>
            <person name="Slot J."/>
            <person name="Riley R."/>
            <person name="Boka B."/>
            <person name="Rigling D."/>
            <person name="Barry K."/>
            <person name="Lee J."/>
            <person name="Mihaltcheva S."/>
            <person name="LaButti K."/>
            <person name="Lipzen A."/>
            <person name="Waldron R."/>
            <person name="Moloney N.M."/>
            <person name="Sperisen C."/>
            <person name="Kredics L."/>
            <person name="Vagvoelgyi C."/>
            <person name="Patrignani A."/>
            <person name="Fitzpatrick D."/>
            <person name="Nagy I."/>
            <person name="Doyle S."/>
            <person name="Anderson J.B."/>
            <person name="Grigoriev I.V."/>
            <person name="Gueldener U."/>
            <person name="Muensterkoetter M."/>
            <person name="Nagy L.G."/>
        </authorList>
    </citation>
    <scope>NUCLEOTIDE SEQUENCE [LARGE SCALE GENOMIC DNA]</scope>
    <source>
        <strain evidence="3">28-4</strain>
    </source>
</reference>
<name>A0A2H3AUG8_9AGAR</name>
<dbReference type="EMBL" id="KZ293445">
    <property type="protein sequence ID" value="PBK65387.1"/>
    <property type="molecule type" value="Genomic_DNA"/>
</dbReference>
<dbReference type="Gene3D" id="3.30.420.40">
    <property type="match status" value="1"/>
</dbReference>
<dbReference type="Proteomes" id="UP000218334">
    <property type="component" value="Unassembled WGS sequence"/>
</dbReference>
<dbReference type="STRING" id="1076256.A0A2H3AUG8"/>
<evidence type="ECO:0000313" key="2">
    <source>
        <dbReference type="EMBL" id="PBK65387.1"/>
    </source>
</evidence>
<evidence type="ECO:0000313" key="3">
    <source>
        <dbReference type="Proteomes" id="UP000218334"/>
    </source>
</evidence>
<dbReference type="SUPFAM" id="SSF53067">
    <property type="entry name" value="Actin-like ATPase domain"/>
    <property type="match status" value="2"/>
</dbReference>
<dbReference type="AlphaFoldDB" id="A0A2H3AUG8"/>
<sequence>MSERKPYDGTQRKLVIAMDLGTTFSGASYSILDPGRVPEIKGVTRFPSQEHVGGDAKIPTIMYYDQEGNVKAVGAEALKQNVVEDAEDDGWNRCSAFKLHLRPPSASSEEISRGIPPLPDGMDVVTVFADFYAYLFDCTKTFILDNHQNAVSLWNSVESSIEFVLSHPNGWEGSQQCKMRQAAVDAGLVPDDDEGHSRVHFVTEGEASLHFCIHRGLESYIRDEEGVMIVDAGGGTVDISTYSSIQSPNVDSHAFEEIAAPACNFTGSIYVTARAKLFLREKLAGSRFADEVDMIAECFDATTKLRFRDVEEASYIKFGTTKDRDSKLDIRSGQLKLAGSEVAGFFEPSIASMIKVIDSQRTNAMKPVSSVFLVGGFAASDWLFSKLKEHLEPLDISFSRPGSHVNKAVADGALSFYLDHVVAARVSKYDYGVPVSTDYNPLDAEHSSRTDATFFDAAGVLSIGGLFSCMLPKCTQVSEDTEFRCSFLQHAMHLVELQSITTEIECYRGTKEQPLWVDEEPEEYTVFCTITADTSEVAKSLKLQRRPDGKSYFTLAYDIILLFGRTELKAQFSWKENDEEKRGPARIIYDRIV</sequence>
<organism evidence="1 3">
    <name type="scientific">Armillaria solidipes</name>
    <dbReference type="NCBI Taxonomy" id="1076256"/>
    <lineage>
        <taxon>Eukaryota</taxon>
        <taxon>Fungi</taxon>
        <taxon>Dikarya</taxon>
        <taxon>Basidiomycota</taxon>
        <taxon>Agaricomycotina</taxon>
        <taxon>Agaricomycetes</taxon>
        <taxon>Agaricomycetidae</taxon>
        <taxon>Agaricales</taxon>
        <taxon>Marasmiineae</taxon>
        <taxon>Physalacriaceae</taxon>
        <taxon>Armillaria</taxon>
    </lineage>
</organism>
<reference evidence="1" key="2">
    <citation type="journal article" date="2017" name="Nat. Ecol. Evol.">
        <title>Lineage-specific genetic innovations streamline the genomes of Armillaria species to pathogenesis.</title>
        <authorList>
            <consortium name="DOE Joint Genome Institute"/>
            <person name="Sipos G."/>
            <person name="Prasanna A.N."/>
            <person name="Walter M.C."/>
            <person name="O'Connor E."/>
            <person name="Balint B."/>
            <person name="Krizsan K."/>
            <person name="Kiss B."/>
            <person name="Hess J."/>
            <person name="Varga T."/>
            <person name="Slot J."/>
            <person name="Riley R."/>
            <person name="Boka B."/>
            <person name="Rigling D."/>
            <person name="Barry K."/>
            <person name="Lee J."/>
            <person name="Mihaltcheva S."/>
            <person name="LaButti K."/>
            <person name="Lipzen A."/>
            <person name="Waldron R."/>
            <person name="Moloney N.M."/>
            <person name="Sperisen C."/>
            <person name="Kredics L."/>
            <person name="Vagvolgyi C."/>
            <person name="Patrignani A."/>
            <person name="Fitzpatrick D."/>
            <person name="Nagy I."/>
            <person name="Doyle S."/>
            <person name="Anderson J."/>
            <person name="Grigoriev I.V."/>
            <person name="Guldener U."/>
            <person name="Munsterkotter M."/>
            <person name="Nagy L.G."/>
        </authorList>
    </citation>
    <scope>NUCLEOTIDE SEQUENCE [LARGE SCALE GENOMIC DNA]</scope>
    <source>
        <strain evidence="1">28-4</strain>
    </source>
</reference>
<evidence type="ECO:0000313" key="1">
    <source>
        <dbReference type="EMBL" id="PBK62371.1"/>
    </source>
</evidence>
<keyword evidence="3" id="KW-1185">Reference proteome</keyword>
<evidence type="ECO:0008006" key="4">
    <source>
        <dbReference type="Google" id="ProtNLM"/>
    </source>
</evidence>
<dbReference type="CDD" id="cd10170">
    <property type="entry name" value="ASKHA_NBD_HSP70"/>
    <property type="match status" value="1"/>
</dbReference>
<gene>
    <name evidence="2" type="ORF">ARMSODRAFT_1006559</name>
    <name evidence="1" type="ORF">ARMSODRAFT_920389</name>
</gene>
<accession>A0A2H3AUG8</accession>
<dbReference type="EMBL" id="KZ293466">
    <property type="protein sequence ID" value="PBK62371.1"/>
    <property type="molecule type" value="Genomic_DNA"/>
</dbReference>
<dbReference type="PANTHER" id="PTHR14187">
    <property type="entry name" value="ALPHA KINASE/ELONGATION FACTOR 2 KINASE"/>
    <property type="match status" value="1"/>
</dbReference>